<reference evidence="1 2" key="1">
    <citation type="submission" date="2024-09" db="EMBL/GenBank/DDBJ databases">
        <authorList>
            <person name="Sun Q."/>
            <person name="Mori K."/>
        </authorList>
    </citation>
    <scope>NUCLEOTIDE SEQUENCE [LARGE SCALE GENOMIC DNA]</scope>
    <source>
        <strain evidence="1 2">NCAIM B.02537</strain>
    </source>
</reference>
<sequence length="241" mass="25868">MARILIVLPQSDFDPTEVAFPWKVWTEAGHSVNFATETGQPGTCDPITLTGEGLPGLAKSLRARPAARAAYAAMIADPDYRRPITWAAARASDFAALHFPGGHAPGMKRYCESGEVHRLAREAFAASQPVSAICHGVLPVARSGALSGRRTTALTAVQEGISVALTQRALPGHYRTYGESVEAEVIRLIGPGGGFERGPLILRYADSTAPHVGFVVQDLRYLSARWPGDAWTLAERLLDLL</sequence>
<dbReference type="Pfam" id="PF17124">
    <property type="entry name" value="ThiJ_like"/>
    <property type="match status" value="1"/>
</dbReference>
<name>A0ABV6PLD0_9SPHN</name>
<dbReference type="InterPro" id="IPR029062">
    <property type="entry name" value="Class_I_gatase-like"/>
</dbReference>
<comment type="caution">
    <text evidence="1">The sequence shown here is derived from an EMBL/GenBank/DDBJ whole genome shotgun (WGS) entry which is preliminary data.</text>
</comment>
<protein>
    <submittedName>
        <fullName evidence="1">Type 1 glutamine amidotransferase domain-containing protein</fullName>
    </submittedName>
</protein>
<dbReference type="InterPro" id="IPR032633">
    <property type="entry name" value="ThiJ-like"/>
</dbReference>
<proteinExistence type="predicted"/>
<keyword evidence="1" id="KW-0315">Glutamine amidotransferase</keyword>
<organism evidence="1 2">
    <name type="scientific">Novosphingobium aquiterrae</name>
    <dbReference type="NCBI Taxonomy" id="624388"/>
    <lineage>
        <taxon>Bacteria</taxon>
        <taxon>Pseudomonadati</taxon>
        <taxon>Pseudomonadota</taxon>
        <taxon>Alphaproteobacteria</taxon>
        <taxon>Sphingomonadales</taxon>
        <taxon>Sphingomonadaceae</taxon>
        <taxon>Novosphingobium</taxon>
    </lineage>
</organism>
<dbReference type="PANTHER" id="PTHR43068:SF1">
    <property type="entry name" value="SLR1854 PROTEIN"/>
    <property type="match status" value="1"/>
</dbReference>
<dbReference type="EMBL" id="JBHLTL010000011">
    <property type="protein sequence ID" value="MFC0590627.1"/>
    <property type="molecule type" value="Genomic_DNA"/>
</dbReference>
<gene>
    <name evidence="1" type="ORF">ACFFF7_14540</name>
</gene>
<evidence type="ECO:0000313" key="1">
    <source>
        <dbReference type="EMBL" id="MFC0590627.1"/>
    </source>
</evidence>
<dbReference type="PANTHER" id="PTHR43068">
    <property type="entry name" value="SLR1854 PROTEIN"/>
    <property type="match status" value="1"/>
</dbReference>
<dbReference type="Gene3D" id="3.40.50.880">
    <property type="match status" value="1"/>
</dbReference>
<accession>A0ABV6PLD0</accession>
<keyword evidence="2" id="KW-1185">Reference proteome</keyword>
<dbReference type="RefSeq" id="WP_379482078.1">
    <property type="nucleotide sequence ID" value="NZ_JBHLTL010000011.1"/>
</dbReference>
<dbReference type="SUPFAM" id="SSF52317">
    <property type="entry name" value="Class I glutamine amidotransferase-like"/>
    <property type="match status" value="1"/>
</dbReference>
<evidence type="ECO:0000313" key="2">
    <source>
        <dbReference type="Proteomes" id="UP001589943"/>
    </source>
</evidence>
<dbReference type="Proteomes" id="UP001589943">
    <property type="component" value="Unassembled WGS sequence"/>
</dbReference>